<name>A0A699IAR6_TANCI</name>
<protein>
    <submittedName>
        <fullName evidence="1">Uncharacterized protein</fullName>
    </submittedName>
</protein>
<accession>A0A699IAR6</accession>
<gene>
    <name evidence="1" type="ORF">Tci_505194</name>
</gene>
<dbReference type="EMBL" id="BKCJ010266369">
    <property type="protein sequence ID" value="GEZ33221.1"/>
    <property type="molecule type" value="Genomic_DNA"/>
</dbReference>
<reference evidence="1" key="1">
    <citation type="journal article" date="2019" name="Sci. Rep.">
        <title>Draft genome of Tanacetum cinerariifolium, the natural source of mosquito coil.</title>
        <authorList>
            <person name="Yamashiro T."/>
            <person name="Shiraishi A."/>
            <person name="Satake H."/>
            <person name="Nakayama K."/>
        </authorList>
    </citation>
    <scope>NUCLEOTIDE SEQUENCE</scope>
</reference>
<sequence length="124" mass="13364">PRGHTWLICGSTWQPDPLTQPLTGFIDHWWSGGGPRWSEVLGTRVWFGYEVTGSVGGSAGSLTGLGGSEVGLDTRANNGMFWEHTCYTMIGGSSCKKLAYDERMPKPIIGINEAVGGCVITKYP</sequence>
<evidence type="ECO:0000313" key="1">
    <source>
        <dbReference type="EMBL" id="GEZ33221.1"/>
    </source>
</evidence>
<dbReference type="AlphaFoldDB" id="A0A699IAR6"/>
<organism evidence="1">
    <name type="scientific">Tanacetum cinerariifolium</name>
    <name type="common">Dalmatian daisy</name>
    <name type="synonym">Chrysanthemum cinerariifolium</name>
    <dbReference type="NCBI Taxonomy" id="118510"/>
    <lineage>
        <taxon>Eukaryota</taxon>
        <taxon>Viridiplantae</taxon>
        <taxon>Streptophyta</taxon>
        <taxon>Embryophyta</taxon>
        <taxon>Tracheophyta</taxon>
        <taxon>Spermatophyta</taxon>
        <taxon>Magnoliopsida</taxon>
        <taxon>eudicotyledons</taxon>
        <taxon>Gunneridae</taxon>
        <taxon>Pentapetalae</taxon>
        <taxon>asterids</taxon>
        <taxon>campanulids</taxon>
        <taxon>Asterales</taxon>
        <taxon>Asteraceae</taxon>
        <taxon>Asteroideae</taxon>
        <taxon>Anthemideae</taxon>
        <taxon>Anthemidinae</taxon>
        <taxon>Tanacetum</taxon>
    </lineage>
</organism>
<proteinExistence type="predicted"/>
<comment type="caution">
    <text evidence="1">The sequence shown here is derived from an EMBL/GenBank/DDBJ whole genome shotgun (WGS) entry which is preliminary data.</text>
</comment>
<feature type="non-terminal residue" evidence="1">
    <location>
        <position position="1"/>
    </location>
</feature>